<dbReference type="EMBL" id="BARW01007983">
    <property type="protein sequence ID" value="GAI78860.1"/>
    <property type="molecule type" value="Genomic_DNA"/>
</dbReference>
<dbReference type="AlphaFoldDB" id="X1SU29"/>
<name>X1SU29_9ZZZZ</name>
<evidence type="ECO:0000256" key="1">
    <source>
        <dbReference type="SAM" id="MobiDB-lite"/>
    </source>
</evidence>
<accession>X1SU29</accession>
<feature type="non-terminal residue" evidence="3">
    <location>
        <position position="1"/>
    </location>
</feature>
<reference evidence="3" key="1">
    <citation type="journal article" date="2014" name="Front. Microbiol.">
        <title>High frequency of phylogenetically diverse reductive dehalogenase-homologous genes in deep subseafloor sedimentary metagenomes.</title>
        <authorList>
            <person name="Kawai M."/>
            <person name="Futagami T."/>
            <person name="Toyoda A."/>
            <person name="Takaki Y."/>
            <person name="Nishi S."/>
            <person name="Hori S."/>
            <person name="Arai W."/>
            <person name="Tsubouchi T."/>
            <person name="Morono Y."/>
            <person name="Uchiyama I."/>
            <person name="Ito T."/>
            <person name="Fujiyama A."/>
            <person name="Inagaki F."/>
            <person name="Takami H."/>
        </authorList>
    </citation>
    <scope>NUCLEOTIDE SEQUENCE</scope>
    <source>
        <strain evidence="3">Expedition CK06-06</strain>
    </source>
</reference>
<proteinExistence type="predicted"/>
<feature type="domain" description="Cytoskeleton protein RodZ-like C-terminal" evidence="2">
    <location>
        <begin position="90"/>
        <end position="155"/>
    </location>
</feature>
<dbReference type="InterPro" id="IPR025194">
    <property type="entry name" value="RodZ-like_C"/>
</dbReference>
<sequence>SSDLLIAGLIIIGVIAMLIWGGGRVFAALDSEADPAQLDPISKTTQLNETPTENPPTAVVLYDLINLSPEAATPTSTLQLGVVETTSIVIIAEQQAWIRITVDGEEAFSGRVRRDDTLEFFDFETLELLTGNGGVIRVLYNNQDIGFLGEIGQVIIRIWTVEGLVTPTPTITRTPAPPTATSETTPAPNSVPGG</sequence>
<feature type="region of interest" description="Disordered" evidence="1">
    <location>
        <begin position="169"/>
        <end position="194"/>
    </location>
</feature>
<dbReference type="Pfam" id="PF13464">
    <property type="entry name" value="RodZ_C"/>
    <property type="match status" value="1"/>
</dbReference>
<protein>
    <recommendedName>
        <fullName evidence="2">Cytoskeleton protein RodZ-like C-terminal domain-containing protein</fullName>
    </recommendedName>
</protein>
<comment type="caution">
    <text evidence="3">The sequence shown here is derived from an EMBL/GenBank/DDBJ whole genome shotgun (WGS) entry which is preliminary data.</text>
</comment>
<organism evidence="3">
    <name type="scientific">marine sediment metagenome</name>
    <dbReference type="NCBI Taxonomy" id="412755"/>
    <lineage>
        <taxon>unclassified sequences</taxon>
        <taxon>metagenomes</taxon>
        <taxon>ecological metagenomes</taxon>
    </lineage>
</organism>
<evidence type="ECO:0000259" key="2">
    <source>
        <dbReference type="Pfam" id="PF13464"/>
    </source>
</evidence>
<feature type="compositionally biased region" description="Low complexity" evidence="1">
    <location>
        <begin position="169"/>
        <end position="188"/>
    </location>
</feature>
<gene>
    <name evidence="3" type="ORF">S12H4_16500</name>
</gene>
<evidence type="ECO:0000313" key="3">
    <source>
        <dbReference type="EMBL" id="GAI78860.1"/>
    </source>
</evidence>